<gene>
    <name evidence="1" type="ORF">DF286_04020</name>
</gene>
<evidence type="ECO:0000313" key="1">
    <source>
        <dbReference type="EMBL" id="PWG02125.1"/>
    </source>
</evidence>
<organism evidence="1 2">
    <name type="scientific">Allosphingosinicella humi</name>
    <dbReference type="NCBI Taxonomy" id="2068657"/>
    <lineage>
        <taxon>Bacteria</taxon>
        <taxon>Pseudomonadati</taxon>
        <taxon>Pseudomonadota</taxon>
        <taxon>Alphaproteobacteria</taxon>
        <taxon>Sphingomonadales</taxon>
        <taxon>Sphingomonadaceae</taxon>
        <taxon>Allosphingosinicella</taxon>
    </lineage>
</organism>
<proteinExistence type="predicted"/>
<accession>A0A2U2J1A8</accession>
<evidence type="ECO:0000313" key="2">
    <source>
        <dbReference type="Proteomes" id="UP000245916"/>
    </source>
</evidence>
<sequence>MTWLALTRGRRRVLELIDEAIASLERDVRALLTSERLRSSERIPLECAIFIYWSVHVGIVNAQTCALDRWLARRALDRELRRVSRPAGGGVGPMSELVAGYEQRRREVLATTRNIYLYAGRGADRPIVPVTQASAKLFLRKLGYGHILPHVAPRLAETLSTHFWSCARHFQPLIRTSFP</sequence>
<name>A0A2U2J1A8_9SPHN</name>
<dbReference type="Proteomes" id="UP000245916">
    <property type="component" value="Unassembled WGS sequence"/>
</dbReference>
<reference evidence="1 2" key="1">
    <citation type="submission" date="2018-05" db="EMBL/GenBank/DDBJ databases">
        <title>Genome of Sphingosinicella humi QZX222.</title>
        <authorList>
            <person name="Qiao Z."/>
            <person name="Wang G."/>
        </authorList>
    </citation>
    <scope>NUCLEOTIDE SEQUENCE [LARGE SCALE GENOMIC DNA]</scope>
    <source>
        <strain evidence="1 2">QZX222</strain>
    </source>
</reference>
<keyword evidence="2" id="KW-1185">Reference proteome</keyword>
<dbReference type="EMBL" id="QFFF01000001">
    <property type="protein sequence ID" value="PWG02125.1"/>
    <property type="molecule type" value="Genomic_DNA"/>
</dbReference>
<dbReference type="OrthoDB" id="9953791at2"/>
<comment type="caution">
    <text evidence="1">The sequence shown here is derived from an EMBL/GenBank/DDBJ whole genome shotgun (WGS) entry which is preliminary data.</text>
</comment>
<protein>
    <submittedName>
        <fullName evidence="1">Uncharacterized protein</fullName>
    </submittedName>
</protein>
<dbReference type="RefSeq" id="WP_109270265.1">
    <property type="nucleotide sequence ID" value="NZ_QFFF01000001.1"/>
</dbReference>
<dbReference type="AlphaFoldDB" id="A0A2U2J1A8"/>